<dbReference type="Proteomes" id="UP000078200">
    <property type="component" value="Unassembled WGS sequence"/>
</dbReference>
<reference evidence="3" key="1">
    <citation type="submission" date="2020-05" db="UniProtKB">
        <authorList>
            <consortium name="EnsemblMetazoa"/>
        </authorList>
    </citation>
    <scope>IDENTIFICATION</scope>
    <source>
        <strain evidence="3">TTRI</strain>
    </source>
</reference>
<evidence type="ECO:0000313" key="4">
    <source>
        <dbReference type="Proteomes" id="UP000078200"/>
    </source>
</evidence>
<protein>
    <submittedName>
        <fullName evidence="3">Uncharacterized protein</fullName>
    </submittedName>
</protein>
<keyword evidence="2" id="KW-0812">Transmembrane</keyword>
<feature type="compositionally biased region" description="Polar residues" evidence="1">
    <location>
        <begin position="1"/>
        <end position="15"/>
    </location>
</feature>
<organism evidence="3 4">
    <name type="scientific">Glossina austeni</name>
    <name type="common">Savannah tsetse fly</name>
    <dbReference type="NCBI Taxonomy" id="7395"/>
    <lineage>
        <taxon>Eukaryota</taxon>
        <taxon>Metazoa</taxon>
        <taxon>Ecdysozoa</taxon>
        <taxon>Arthropoda</taxon>
        <taxon>Hexapoda</taxon>
        <taxon>Insecta</taxon>
        <taxon>Pterygota</taxon>
        <taxon>Neoptera</taxon>
        <taxon>Endopterygota</taxon>
        <taxon>Diptera</taxon>
        <taxon>Brachycera</taxon>
        <taxon>Muscomorpha</taxon>
        <taxon>Hippoboscoidea</taxon>
        <taxon>Glossinidae</taxon>
        <taxon>Glossina</taxon>
    </lineage>
</organism>
<keyword evidence="4" id="KW-1185">Reference proteome</keyword>
<sequence>MKRQEPSNAMTTNPHTPAHSHKENKTAIETSKFTPALPTAQPPRNHQPNFLENQEQRDIELFIVFFISDMVFISSALTLFGSGALLSVSSIFSISFSVTDIT</sequence>
<keyword evidence="2" id="KW-0472">Membrane</keyword>
<dbReference type="VEuPathDB" id="VectorBase:GAUT022105"/>
<accession>A0A1A9V0T9</accession>
<dbReference type="EnsemblMetazoa" id="GAUT022105-RA">
    <property type="protein sequence ID" value="GAUT022105-PA"/>
    <property type="gene ID" value="GAUT022105"/>
</dbReference>
<name>A0A1A9V0T9_GLOAU</name>
<feature type="compositionally biased region" description="Polar residues" evidence="1">
    <location>
        <begin position="42"/>
        <end position="52"/>
    </location>
</feature>
<evidence type="ECO:0000256" key="1">
    <source>
        <dbReference type="SAM" id="MobiDB-lite"/>
    </source>
</evidence>
<feature type="transmembrane region" description="Helical" evidence="2">
    <location>
        <begin position="61"/>
        <end position="86"/>
    </location>
</feature>
<evidence type="ECO:0000313" key="3">
    <source>
        <dbReference type="EnsemblMetazoa" id="GAUT022105-PA"/>
    </source>
</evidence>
<dbReference type="AlphaFoldDB" id="A0A1A9V0T9"/>
<keyword evidence="2" id="KW-1133">Transmembrane helix</keyword>
<proteinExistence type="predicted"/>
<feature type="region of interest" description="Disordered" evidence="1">
    <location>
        <begin position="1"/>
        <end position="52"/>
    </location>
</feature>
<evidence type="ECO:0000256" key="2">
    <source>
        <dbReference type="SAM" id="Phobius"/>
    </source>
</evidence>